<name>A0A336NAD2_AGGAP</name>
<dbReference type="PROSITE" id="PS51902">
    <property type="entry name" value="CLPX_ZB"/>
    <property type="match status" value="1"/>
</dbReference>
<keyword evidence="3" id="KW-0378">Hydrolase</keyword>
<dbReference type="GO" id="GO:0051082">
    <property type="term" value="F:unfolded protein binding"/>
    <property type="evidence" value="ECO:0007669"/>
    <property type="project" value="UniProtKB-UniRule"/>
</dbReference>
<dbReference type="GO" id="GO:0046983">
    <property type="term" value="F:protein dimerization activity"/>
    <property type="evidence" value="ECO:0007669"/>
    <property type="project" value="UniProtKB-UniRule"/>
</dbReference>
<dbReference type="GO" id="GO:0006457">
    <property type="term" value="P:protein folding"/>
    <property type="evidence" value="ECO:0007669"/>
    <property type="project" value="UniProtKB-UniRule"/>
</dbReference>
<organism evidence="3 4">
    <name type="scientific">Aggregatibacter aphrophilus</name>
    <name type="common">Haemophilus aphrophilus</name>
    <dbReference type="NCBI Taxonomy" id="732"/>
    <lineage>
        <taxon>Bacteria</taxon>
        <taxon>Pseudomonadati</taxon>
        <taxon>Pseudomonadota</taxon>
        <taxon>Gammaproteobacteria</taxon>
        <taxon>Pasteurellales</taxon>
        <taxon>Pasteurellaceae</taxon>
        <taxon>Aggregatibacter</taxon>
    </lineage>
</organism>
<dbReference type="SUPFAM" id="SSF52540">
    <property type="entry name" value="P-loop containing nucleoside triphosphate hydrolases"/>
    <property type="match status" value="1"/>
</dbReference>
<dbReference type="Gene3D" id="6.20.220.10">
    <property type="entry name" value="ClpX chaperone, C4-type zinc finger domain"/>
    <property type="match status" value="1"/>
</dbReference>
<dbReference type="PANTHER" id="PTHR48102:SF7">
    <property type="entry name" value="ATP-DEPENDENT CLP PROTEASE ATP-BINDING SUBUNIT CLPX-LIKE, MITOCHONDRIAL"/>
    <property type="match status" value="1"/>
</dbReference>
<dbReference type="GO" id="GO:0008270">
    <property type="term" value="F:zinc ion binding"/>
    <property type="evidence" value="ECO:0007669"/>
    <property type="project" value="UniProtKB-UniRule"/>
</dbReference>
<gene>
    <name evidence="3" type="primary">clpX_1</name>
    <name evidence="3" type="ORF">NCTC5908_01704</name>
</gene>
<dbReference type="PANTHER" id="PTHR48102">
    <property type="entry name" value="ATP-DEPENDENT CLP PROTEASE ATP-BINDING SUBUNIT CLPX-LIKE, MITOCHONDRIAL-RELATED"/>
    <property type="match status" value="1"/>
</dbReference>
<comment type="similarity">
    <text evidence="1">Belongs to the ClpX chaperone family.</text>
</comment>
<feature type="binding site" evidence="1">
    <location>
        <position position="9"/>
    </location>
    <ligand>
        <name>Zn(2+)</name>
        <dbReference type="ChEBI" id="CHEBI:29105"/>
    </ligand>
</feature>
<dbReference type="Pfam" id="PF06689">
    <property type="entry name" value="zf-C4_ClpX"/>
    <property type="match status" value="1"/>
</dbReference>
<dbReference type="Proteomes" id="UP000253728">
    <property type="component" value="Unassembled WGS sequence"/>
</dbReference>
<reference evidence="3 4" key="1">
    <citation type="submission" date="2018-06" db="EMBL/GenBank/DDBJ databases">
        <authorList>
            <consortium name="Pathogen Informatics"/>
            <person name="Doyle S."/>
        </authorList>
    </citation>
    <scope>NUCLEOTIDE SEQUENCE [LARGE SCALE GENOMIC DNA]</scope>
    <source>
        <strain evidence="3 4">NCTC5908</strain>
    </source>
</reference>
<evidence type="ECO:0000313" key="3">
    <source>
        <dbReference type="EMBL" id="SSZ29892.1"/>
    </source>
</evidence>
<feature type="binding site" evidence="1">
    <location>
        <position position="12"/>
    </location>
    <ligand>
        <name>Zn(2+)</name>
        <dbReference type="ChEBI" id="CHEBI:29105"/>
    </ligand>
</feature>
<dbReference type="EMBL" id="UFSP01000003">
    <property type="protein sequence ID" value="SSZ29892.1"/>
    <property type="molecule type" value="Genomic_DNA"/>
</dbReference>
<dbReference type="InterPro" id="IPR050052">
    <property type="entry name" value="ATP-dep_Clp_protease_ClpX"/>
</dbReference>
<dbReference type="GO" id="GO:0016887">
    <property type="term" value="F:ATP hydrolysis activity"/>
    <property type="evidence" value="ECO:0007669"/>
    <property type="project" value="InterPro"/>
</dbReference>
<evidence type="ECO:0000256" key="1">
    <source>
        <dbReference type="PROSITE-ProRule" id="PRU01250"/>
    </source>
</evidence>
<dbReference type="SUPFAM" id="SSF57716">
    <property type="entry name" value="Glucocorticoid receptor-like (DNA-binding domain)"/>
    <property type="match status" value="1"/>
</dbReference>
<dbReference type="InterPro" id="IPR059188">
    <property type="entry name" value="Znf_CLPX-like"/>
</dbReference>
<keyword evidence="3" id="KW-0645">Protease</keyword>
<proteinExistence type="inferred from homology"/>
<evidence type="ECO:0000313" key="4">
    <source>
        <dbReference type="Proteomes" id="UP000253728"/>
    </source>
</evidence>
<dbReference type="GO" id="GO:0009376">
    <property type="term" value="C:HslUV protease complex"/>
    <property type="evidence" value="ECO:0007669"/>
    <property type="project" value="TreeGrafter"/>
</dbReference>
<feature type="binding site" evidence="1">
    <location>
        <position position="34"/>
    </location>
    <ligand>
        <name>Zn(2+)</name>
        <dbReference type="ChEBI" id="CHEBI:29105"/>
    </ligand>
</feature>
<dbReference type="GO" id="GO:0051603">
    <property type="term" value="P:proteolysis involved in protein catabolic process"/>
    <property type="evidence" value="ECO:0007669"/>
    <property type="project" value="TreeGrafter"/>
</dbReference>
<dbReference type="InterPro" id="IPR010603">
    <property type="entry name" value="Znf_CppX_C4"/>
</dbReference>
<feature type="domain" description="ClpX-type ZB" evidence="2">
    <location>
        <begin position="1"/>
        <end position="50"/>
    </location>
</feature>
<dbReference type="InterPro" id="IPR027417">
    <property type="entry name" value="P-loop_NTPase"/>
</dbReference>
<dbReference type="Pfam" id="PF00004">
    <property type="entry name" value="AAA"/>
    <property type="match status" value="1"/>
</dbReference>
<dbReference type="GO" id="GO:0005524">
    <property type="term" value="F:ATP binding"/>
    <property type="evidence" value="ECO:0007669"/>
    <property type="project" value="UniProtKB-KW"/>
</dbReference>
<evidence type="ECO:0000259" key="2">
    <source>
        <dbReference type="PROSITE" id="PS51902"/>
    </source>
</evidence>
<dbReference type="GO" id="GO:0008233">
    <property type="term" value="F:peptidase activity"/>
    <property type="evidence" value="ECO:0007669"/>
    <property type="project" value="UniProtKB-KW"/>
</dbReference>
<keyword evidence="1" id="KW-0479">Metal-binding</keyword>
<keyword evidence="1" id="KW-0143">Chaperone</keyword>
<keyword evidence="3" id="KW-0547">Nucleotide-binding</keyword>
<dbReference type="AlphaFoldDB" id="A0A336NAD2"/>
<sequence>MAKDKELHCSFCGKEQEEVNKLIAGTSGYICNECIELCHDMLLNEEYSEETEAEAETPKDQELPTPHKIRAHLDDYVIGQDYAKKVLAVAVYNHYKRLRTKHQTDDVELGKSNILLIGPTGSGKTLLAETMARMLNVPFAMADATTLTEAGYVGEDVENVLQNYCKTVITISNVRNKALFISTKSIKSPANQKIRPLPVMFPVKAYNKPC</sequence>
<dbReference type="SMART" id="SM00994">
    <property type="entry name" value="zf-C4_ClpX"/>
    <property type="match status" value="1"/>
</dbReference>
<dbReference type="Gene3D" id="3.40.50.300">
    <property type="entry name" value="P-loop containing nucleotide triphosphate hydrolases"/>
    <property type="match status" value="1"/>
</dbReference>
<keyword evidence="3" id="KW-0067">ATP-binding</keyword>
<feature type="binding site" evidence="1">
    <location>
        <position position="31"/>
    </location>
    <ligand>
        <name>Zn(2+)</name>
        <dbReference type="ChEBI" id="CHEBI:29105"/>
    </ligand>
</feature>
<accession>A0A336NAD2</accession>
<dbReference type="InterPro" id="IPR003959">
    <property type="entry name" value="ATPase_AAA_core"/>
</dbReference>
<dbReference type="InterPro" id="IPR038366">
    <property type="entry name" value="Znf_CppX_C4_sf"/>
</dbReference>
<dbReference type="GO" id="GO:0051301">
    <property type="term" value="P:cell division"/>
    <property type="evidence" value="ECO:0007669"/>
    <property type="project" value="TreeGrafter"/>
</dbReference>
<protein>
    <submittedName>
        <fullName evidence="3">ATP-dependent Clp protease ATP-binding subunit ClpX</fullName>
    </submittedName>
</protein>
<keyword evidence="1" id="KW-0862">Zinc</keyword>